<dbReference type="PROSITE" id="PS00801">
    <property type="entry name" value="TRANSKETOLASE_1"/>
    <property type="match status" value="1"/>
</dbReference>
<dbReference type="Gene3D" id="3.40.50.920">
    <property type="match status" value="1"/>
</dbReference>
<evidence type="ECO:0000259" key="13">
    <source>
        <dbReference type="SMART" id="SM00861"/>
    </source>
</evidence>
<dbReference type="UniPathway" id="UPA00064">
    <property type="reaction ID" value="UER00091"/>
</dbReference>
<comment type="similarity">
    <text evidence="4">Belongs to the transketolase family. DXPS subfamily.</text>
</comment>
<dbReference type="OrthoDB" id="9803371at2"/>
<keyword evidence="10" id="KW-0784">Thiamine biosynthesis</keyword>
<proteinExistence type="inferred from homology"/>
<comment type="cofactor">
    <cofactor evidence="1">
        <name>Mg(2+)</name>
        <dbReference type="ChEBI" id="CHEBI:18420"/>
    </cofactor>
</comment>
<gene>
    <name evidence="14" type="primary">dxs</name>
    <name evidence="14" type="ORF">SALLE_v1c04970</name>
</gene>
<dbReference type="Proteomes" id="UP000254792">
    <property type="component" value="Chromosome"/>
</dbReference>
<dbReference type="RefSeq" id="WP_115558082.1">
    <property type="nucleotide sequence ID" value="NZ_CP031376.1"/>
</dbReference>
<accession>A0A345Z3J2</accession>
<evidence type="ECO:0000256" key="5">
    <source>
        <dbReference type="ARBA" id="ARBA00011738"/>
    </source>
</evidence>
<dbReference type="PANTHER" id="PTHR43322:SF5">
    <property type="entry name" value="1-DEOXY-D-XYLULOSE-5-PHOSPHATE SYNTHASE, CHLOROPLASTIC"/>
    <property type="match status" value="1"/>
</dbReference>
<dbReference type="GO" id="GO:0016114">
    <property type="term" value="P:terpenoid biosynthetic process"/>
    <property type="evidence" value="ECO:0007669"/>
    <property type="project" value="InterPro"/>
</dbReference>
<evidence type="ECO:0000256" key="7">
    <source>
        <dbReference type="ARBA" id="ARBA00022679"/>
    </source>
</evidence>
<protein>
    <recommendedName>
        <fullName evidence="6">1-deoxy-D-xylulose-5-phosphate synthase</fullName>
        <ecNumber evidence="6">2.2.1.7</ecNumber>
    </recommendedName>
</protein>
<organism evidence="14 15">
    <name type="scientific">Spiroplasma alleghenense</name>
    <dbReference type="NCBI Taxonomy" id="216931"/>
    <lineage>
        <taxon>Bacteria</taxon>
        <taxon>Bacillati</taxon>
        <taxon>Mycoplasmatota</taxon>
        <taxon>Mollicutes</taxon>
        <taxon>Entomoplasmatales</taxon>
        <taxon>Spiroplasmataceae</taxon>
        <taxon>Spiroplasma</taxon>
    </lineage>
</organism>
<keyword evidence="8" id="KW-0479">Metal-binding</keyword>
<keyword evidence="11" id="KW-0786">Thiamine pyrophosphate</keyword>
<dbReference type="InterPro" id="IPR029061">
    <property type="entry name" value="THDP-binding"/>
</dbReference>
<evidence type="ECO:0000256" key="9">
    <source>
        <dbReference type="ARBA" id="ARBA00022842"/>
    </source>
</evidence>
<evidence type="ECO:0000256" key="12">
    <source>
        <dbReference type="ARBA" id="ARBA00023229"/>
    </source>
</evidence>
<evidence type="ECO:0000256" key="6">
    <source>
        <dbReference type="ARBA" id="ARBA00013150"/>
    </source>
</evidence>
<dbReference type="EC" id="2.2.1.7" evidence="6"/>
<comment type="cofactor">
    <cofactor evidence="2">
        <name>thiamine diphosphate</name>
        <dbReference type="ChEBI" id="CHEBI:58937"/>
    </cofactor>
</comment>
<keyword evidence="9" id="KW-0460">Magnesium</keyword>
<keyword evidence="12" id="KW-0414">Isoprene biosynthesis</keyword>
<reference evidence="14 15" key="1">
    <citation type="submission" date="2018-07" db="EMBL/GenBank/DDBJ databases">
        <title>Complete genome sequence of Spiroplasma alleghenense PLHS-1 (ATCC 51752).</title>
        <authorList>
            <person name="Chou L."/>
            <person name="Lee T.-Y."/>
            <person name="Tsai Y.-M."/>
            <person name="Kuo C.-H."/>
        </authorList>
    </citation>
    <scope>NUCLEOTIDE SEQUENCE [LARGE SCALE GENOMIC DNA]</scope>
    <source>
        <strain evidence="14 15">PLHS-1</strain>
    </source>
</reference>
<dbReference type="Gene3D" id="3.40.50.970">
    <property type="match status" value="2"/>
</dbReference>
<dbReference type="KEGG" id="salx:SALLE_v1c04970"/>
<dbReference type="GO" id="GO:0008661">
    <property type="term" value="F:1-deoxy-D-xylulose-5-phosphate synthase activity"/>
    <property type="evidence" value="ECO:0007669"/>
    <property type="project" value="UniProtKB-EC"/>
</dbReference>
<evidence type="ECO:0000256" key="1">
    <source>
        <dbReference type="ARBA" id="ARBA00001946"/>
    </source>
</evidence>
<dbReference type="InterPro" id="IPR005477">
    <property type="entry name" value="Dxylulose-5-P_synthase"/>
</dbReference>
<evidence type="ECO:0000256" key="3">
    <source>
        <dbReference type="ARBA" id="ARBA00004980"/>
    </source>
</evidence>
<evidence type="ECO:0000256" key="11">
    <source>
        <dbReference type="ARBA" id="ARBA00023052"/>
    </source>
</evidence>
<dbReference type="InterPro" id="IPR005475">
    <property type="entry name" value="Transketolase-like_Pyr-bd"/>
</dbReference>
<evidence type="ECO:0000313" key="15">
    <source>
        <dbReference type="Proteomes" id="UP000254792"/>
    </source>
</evidence>
<dbReference type="InterPro" id="IPR049557">
    <property type="entry name" value="Transketolase_CS"/>
</dbReference>
<dbReference type="SMART" id="SM00861">
    <property type="entry name" value="Transket_pyr"/>
    <property type="match status" value="1"/>
</dbReference>
<keyword evidence="7" id="KW-0808">Transferase</keyword>
<dbReference type="Pfam" id="PF13292">
    <property type="entry name" value="DXP_synthase_N"/>
    <property type="match status" value="1"/>
</dbReference>
<evidence type="ECO:0000313" key="14">
    <source>
        <dbReference type="EMBL" id="AXK51171.1"/>
    </source>
</evidence>
<dbReference type="GO" id="GO:0009228">
    <property type="term" value="P:thiamine biosynthetic process"/>
    <property type="evidence" value="ECO:0007669"/>
    <property type="project" value="UniProtKB-KW"/>
</dbReference>
<evidence type="ECO:0000256" key="10">
    <source>
        <dbReference type="ARBA" id="ARBA00022977"/>
    </source>
</evidence>
<feature type="domain" description="Transketolase-like pyrimidine-binding" evidence="13">
    <location>
        <begin position="252"/>
        <end position="416"/>
    </location>
</feature>
<dbReference type="GO" id="GO:0019288">
    <property type="term" value="P:isopentenyl diphosphate biosynthetic process, methylerythritol 4-phosphate pathway"/>
    <property type="evidence" value="ECO:0007669"/>
    <property type="project" value="TreeGrafter"/>
</dbReference>
<comment type="subunit">
    <text evidence="5">Homodimer.</text>
</comment>
<comment type="pathway">
    <text evidence="3">Metabolic intermediate biosynthesis; 1-deoxy-D-xylulose 5-phosphate biosynthesis; 1-deoxy-D-xylulose 5-phosphate from D-glyceraldehyde 3-phosphate and pyruvate: step 1/1.</text>
</comment>
<evidence type="ECO:0000256" key="2">
    <source>
        <dbReference type="ARBA" id="ARBA00001964"/>
    </source>
</evidence>
<dbReference type="AlphaFoldDB" id="A0A345Z3J2"/>
<dbReference type="PANTHER" id="PTHR43322">
    <property type="entry name" value="1-D-DEOXYXYLULOSE 5-PHOSPHATE SYNTHASE-RELATED"/>
    <property type="match status" value="1"/>
</dbReference>
<evidence type="ECO:0000256" key="4">
    <source>
        <dbReference type="ARBA" id="ARBA00011081"/>
    </source>
</evidence>
<dbReference type="GO" id="GO:0005829">
    <property type="term" value="C:cytosol"/>
    <property type="evidence" value="ECO:0007669"/>
    <property type="project" value="TreeGrafter"/>
</dbReference>
<keyword evidence="15" id="KW-1185">Reference proteome</keyword>
<evidence type="ECO:0000256" key="8">
    <source>
        <dbReference type="ARBA" id="ARBA00022723"/>
    </source>
</evidence>
<dbReference type="Pfam" id="PF02779">
    <property type="entry name" value="Transket_pyr"/>
    <property type="match status" value="1"/>
</dbReference>
<dbReference type="GO" id="GO:0046872">
    <property type="term" value="F:metal ion binding"/>
    <property type="evidence" value="ECO:0007669"/>
    <property type="project" value="UniProtKB-KW"/>
</dbReference>
<dbReference type="EMBL" id="CP031376">
    <property type="protein sequence ID" value="AXK51171.1"/>
    <property type="molecule type" value="Genomic_DNA"/>
</dbReference>
<dbReference type="SUPFAM" id="SSF52518">
    <property type="entry name" value="Thiamin diphosphate-binding fold (THDP-binding)"/>
    <property type="match status" value="2"/>
</dbReference>
<dbReference type="NCBIfam" id="NF003933">
    <property type="entry name" value="PRK05444.2-2"/>
    <property type="match status" value="1"/>
</dbReference>
<name>A0A345Z3J2_9MOLU</name>
<dbReference type="CDD" id="cd07033">
    <property type="entry name" value="TPP_PYR_DXS_TK_like"/>
    <property type="match status" value="1"/>
</dbReference>
<dbReference type="InterPro" id="IPR009014">
    <property type="entry name" value="Transketo_C/PFOR_II"/>
</dbReference>
<sequence>MKLINYKNWKDIYKNSIDEIEELINDLRFFLIKHNENNGGHLGSNLGVLEITVGLLNYFKLDETKIIFDTGHQSHFYKLLTGRIEDFANIKKFEGISPFQEIRESQYDHISSGHSSTSLSFALAHKISDLQKNIIAIIGDAALLNGVAFEGLINIANQSEKIIIIYNDNGHGIGENKLKIKDSENFFKSLNLEYVFCQNGNNIVDVLNAIKKASQFEKTTVIHFKTEKSFGYDHNNSRTANHNISLIEDKSKKNLDVIINKFYEKNINSDKSIKLISPGMIESNLLFDLKSKFPKNVIDVGINEEHAVLLAAGLAINNQKPVVSIYSTFFQRTFDQLIHDVIRNSLAVTFLIEKVGLSIGNGVSHHGIYDLSMCQNIENKIIVQPRNEFELNRVLEISKENNLSPFFIRLENFVKENNHQKDNFDIGKYESVLYDENNENTIITYGENCNIFEKIIRENEFPINLINARWLHTIDEKSVEKVKNTKIYVYEHVIYNGSLASLFKKLNIQIIDLNFKKNKIGHGDMESLLKENNLWYNDVIKYILN</sequence>